<keyword evidence="4" id="KW-0479">Metal-binding</keyword>
<keyword evidence="6 10" id="KW-0862">Zinc</keyword>
<protein>
    <recommendedName>
        <fullName evidence="12">Peptidase M48 domain-containing protein</fullName>
    </recommendedName>
</protein>
<evidence type="ECO:0000313" key="14">
    <source>
        <dbReference type="Proteomes" id="UP000234881"/>
    </source>
</evidence>
<evidence type="ECO:0000256" key="3">
    <source>
        <dbReference type="ARBA" id="ARBA00022692"/>
    </source>
</evidence>
<comment type="similarity">
    <text evidence="10">Belongs to the peptidase M48 family.</text>
</comment>
<dbReference type="Gene3D" id="3.30.2010.10">
    <property type="entry name" value="Metalloproteases ('zincins'), catalytic domain"/>
    <property type="match status" value="1"/>
</dbReference>
<dbReference type="GO" id="GO:0006508">
    <property type="term" value="P:proteolysis"/>
    <property type="evidence" value="ECO:0007669"/>
    <property type="project" value="UniProtKB-KW"/>
</dbReference>
<evidence type="ECO:0000256" key="2">
    <source>
        <dbReference type="ARBA" id="ARBA00022670"/>
    </source>
</evidence>
<feature type="transmembrane region" description="Helical" evidence="11">
    <location>
        <begin position="192"/>
        <end position="216"/>
    </location>
</feature>
<keyword evidence="14" id="KW-1185">Reference proteome</keyword>
<reference evidence="13 14" key="1">
    <citation type="submission" date="2018-01" db="EMBL/GenBank/DDBJ databases">
        <title>The draft genome sequence of Cohaesibacter sp. H1304.</title>
        <authorList>
            <person name="Wang N.-N."/>
            <person name="Du Z.-J."/>
        </authorList>
    </citation>
    <scope>NUCLEOTIDE SEQUENCE [LARGE SCALE GENOMIC DNA]</scope>
    <source>
        <strain evidence="13 14">H1304</strain>
    </source>
</reference>
<evidence type="ECO:0000256" key="9">
    <source>
        <dbReference type="ARBA" id="ARBA00023136"/>
    </source>
</evidence>
<gene>
    <name evidence="13" type="ORF">C0081_10825</name>
</gene>
<keyword evidence="3 11" id="KW-0812">Transmembrane</keyword>
<dbReference type="PANTHER" id="PTHR43221">
    <property type="entry name" value="PROTEASE HTPX"/>
    <property type="match status" value="1"/>
</dbReference>
<dbReference type="GO" id="GO:0046872">
    <property type="term" value="F:metal ion binding"/>
    <property type="evidence" value="ECO:0007669"/>
    <property type="project" value="UniProtKB-KW"/>
</dbReference>
<keyword evidence="7 11" id="KW-1133">Transmembrane helix</keyword>
<keyword evidence="5 10" id="KW-0378">Hydrolase</keyword>
<evidence type="ECO:0000256" key="5">
    <source>
        <dbReference type="ARBA" id="ARBA00022801"/>
    </source>
</evidence>
<sequence>MCSFVGFLAISLVRAINLLLACVSSWIVTLPVVSFSLGALSYFYDVSAINNDIVFLSLVSLVTFGPAIISFFIFPIGNWIMDHQLGCRRPSKRESDLLNQIRTTLLAASKKNNIRLPNIIFRIQDTRETNAYAYGSNRVAFTTGMLREYAKTENQIELLAAVAAHEIGHHKNGDCAFWAFGNYVLFPYKASIYILNMLFSWLPLISYVNLAFINLINIPVHVANFLDRSISQFVEYRADNVAARLLGAKHFADVLNSFAMADEWSGGGVLASMQRSHPASELRRDKVLKDFPPAPSSDGLAAQTVQ</sequence>
<comment type="cofactor">
    <cofactor evidence="10">
        <name>Zn(2+)</name>
        <dbReference type="ChEBI" id="CHEBI:29105"/>
    </cofactor>
    <text evidence="10">Binds 1 zinc ion per subunit.</text>
</comment>
<evidence type="ECO:0000256" key="1">
    <source>
        <dbReference type="ARBA" id="ARBA00022475"/>
    </source>
</evidence>
<keyword evidence="9 11" id="KW-0472">Membrane</keyword>
<evidence type="ECO:0000256" key="8">
    <source>
        <dbReference type="ARBA" id="ARBA00023049"/>
    </source>
</evidence>
<evidence type="ECO:0000259" key="12">
    <source>
        <dbReference type="Pfam" id="PF01435"/>
    </source>
</evidence>
<feature type="domain" description="Peptidase M48" evidence="12">
    <location>
        <begin position="101"/>
        <end position="284"/>
    </location>
</feature>
<evidence type="ECO:0000256" key="6">
    <source>
        <dbReference type="ARBA" id="ARBA00022833"/>
    </source>
</evidence>
<dbReference type="Pfam" id="PF01435">
    <property type="entry name" value="Peptidase_M48"/>
    <property type="match status" value="1"/>
</dbReference>
<evidence type="ECO:0000256" key="4">
    <source>
        <dbReference type="ARBA" id="ARBA00022723"/>
    </source>
</evidence>
<keyword evidence="1" id="KW-1003">Cell membrane</keyword>
<dbReference type="PANTHER" id="PTHR43221:SF2">
    <property type="entry name" value="PROTEASE HTPX HOMOLOG"/>
    <property type="match status" value="1"/>
</dbReference>
<proteinExistence type="inferred from homology"/>
<dbReference type="EMBL" id="PKUQ01000019">
    <property type="protein sequence ID" value="PLW77161.1"/>
    <property type="molecule type" value="Genomic_DNA"/>
</dbReference>
<accession>A0A2N5XRL3</accession>
<dbReference type="InterPro" id="IPR050083">
    <property type="entry name" value="HtpX_protease"/>
</dbReference>
<dbReference type="Proteomes" id="UP000234881">
    <property type="component" value="Unassembled WGS sequence"/>
</dbReference>
<feature type="transmembrane region" description="Helical" evidence="11">
    <location>
        <begin position="25"/>
        <end position="44"/>
    </location>
</feature>
<name>A0A2N5XRL3_9HYPH</name>
<organism evidence="13 14">
    <name type="scientific">Cohaesibacter celericrescens</name>
    <dbReference type="NCBI Taxonomy" id="2067669"/>
    <lineage>
        <taxon>Bacteria</taxon>
        <taxon>Pseudomonadati</taxon>
        <taxon>Pseudomonadota</taxon>
        <taxon>Alphaproteobacteria</taxon>
        <taxon>Hyphomicrobiales</taxon>
        <taxon>Cohaesibacteraceae</taxon>
    </lineage>
</organism>
<keyword evidence="2 10" id="KW-0645">Protease</keyword>
<evidence type="ECO:0000256" key="11">
    <source>
        <dbReference type="SAM" id="Phobius"/>
    </source>
</evidence>
<feature type="transmembrane region" description="Helical" evidence="11">
    <location>
        <begin position="53"/>
        <end position="76"/>
    </location>
</feature>
<evidence type="ECO:0000313" key="13">
    <source>
        <dbReference type="EMBL" id="PLW77161.1"/>
    </source>
</evidence>
<evidence type="ECO:0000256" key="7">
    <source>
        <dbReference type="ARBA" id="ARBA00022989"/>
    </source>
</evidence>
<dbReference type="InterPro" id="IPR001915">
    <property type="entry name" value="Peptidase_M48"/>
</dbReference>
<dbReference type="AlphaFoldDB" id="A0A2N5XRL3"/>
<dbReference type="GO" id="GO:0004222">
    <property type="term" value="F:metalloendopeptidase activity"/>
    <property type="evidence" value="ECO:0007669"/>
    <property type="project" value="InterPro"/>
</dbReference>
<evidence type="ECO:0000256" key="10">
    <source>
        <dbReference type="RuleBase" id="RU003983"/>
    </source>
</evidence>
<comment type="caution">
    <text evidence="13">The sequence shown here is derived from an EMBL/GenBank/DDBJ whole genome shotgun (WGS) entry which is preliminary data.</text>
</comment>
<keyword evidence="8 10" id="KW-0482">Metalloprotease</keyword>